<dbReference type="AlphaFoldDB" id="A0A8B7XVK1"/>
<reference evidence="2" key="1">
    <citation type="submission" date="2025-08" db="UniProtKB">
        <authorList>
            <consortium name="RefSeq"/>
        </authorList>
    </citation>
    <scope>IDENTIFICATION</scope>
</reference>
<organism evidence="1 2">
    <name type="scientific">Acanthaster planci</name>
    <name type="common">Crown-of-thorns starfish</name>
    <dbReference type="NCBI Taxonomy" id="133434"/>
    <lineage>
        <taxon>Eukaryota</taxon>
        <taxon>Metazoa</taxon>
        <taxon>Echinodermata</taxon>
        <taxon>Eleutherozoa</taxon>
        <taxon>Asterozoa</taxon>
        <taxon>Asteroidea</taxon>
        <taxon>Valvatacea</taxon>
        <taxon>Valvatida</taxon>
        <taxon>Acanthasteridae</taxon>
        <taxon>Acanthaster</taxon>
    </lineage>
</organism>
<dbReference type="PANTHER" id="PTHR10697:SF13">
    <property type="entry name" value="RICIN B LECTIN DOMAIN-CONTAINING PROTEIN"/>
    <property type="match status" value="1"/>
</dbReference>
<dbReference type="GO" id="GO:0005764">
    <property type="term" value="C:lysosome"/>
    <property type="evidence" value="ECO:0007669"/>
    <property type="project" value="TreeGrafter"/>
</dbReference>
<dbReference type="OrthoDB" id="6084362at2759"/>
<evidence type="ECO:0000313" key="2">
    <source>
        <dbReference type="RefSeq" id="XP_022084888.1"/>
    </source>
</evidence>
<dbReference type="InterPro" id="IPR001299">
    <property type="entry name" value="Ependymin"/>
</dbReference>
<protein>
    <submittedName>
        <fullName evidence="2">Development-specific protein LVN1.2-like</fullName>
    </submittedName>
</protein>
<dbReference type="PANTHER" id="PTHR10697">
    <property type="entry name" value="MAMMALIAN EPENDYMIN-RELATED PROTEIN 1"/>
    <property type="match status" value="1"/>
</dbReference>
<sequence length="279" mass="31725">MPSCIRVIRLSSDIDQAYISSFSTETQSSSYLLLHHNEKHLSVFPSEFPSRSGVLLTGIMDVRPVLCVLLVVVATSYAQTRRCCYPDQFVTSQGIQVGYTREGRGGVMYENSSIAFDYTNKRVGMIGNRIDNEQRLVDSQVIYDYKEGVEYRIEPKMRRCEKRRLERPMAHCVSEGATFLQSIYLGDHKLTVDSFLVSYKTERGAVQGSLTVTQGDCLPSSSLLSGKEDNVSFMALTGFFNYVSGIKDPSRYFTVPEFCRKMITEEPMRYDEFPNMLFL</sequence>
<evidence type="ECO:0000313" key="1">
    <source>
        <dbReference type="Proteomes" id="UP000694845"/>
    </source>
</evidence>
<dbReference type="GO" id="GO:0005576">
    <property type="term" value="C:extracellular region"/>
    <property type="evidence" value="ECO:0007669"/>
    <property type="project" value="InterPro"/>
</dbReference>
<dbReference type="GeneID" id="110976148"/>
<dbReference type="RefSeq" id="XP_022084888.1">
    <property type="nucleotide sequence ID" value="XM_022229196.1"/>
</dbReference>
<keyword evidence="1" id="KW-1185">Reference proteome</keyword>
<name>A0A8B7XVK1_ACAPL</name>
<proteinExistence type="predicted"/>
<dbReference type="Pfam" id="PF00811">
    <property type="entry name" value="Ependymin"/>
    <property type="match status" value="1"/>
</dbReference>
<gene>
    <name evidence="2" type="primary">LOC110976148</name>
</gene>
<dbReference type="GO" id="GO:0005509">
    <property type="term" value="F:calcium ion binding"/>
    <property type="evidence" value="ECO:0007669"/>
    <property type="project" value="InterPro"/>
</dbReference>
<accession>A0A8B7XVK1</accession>
<dbReference type="KEGG" id="aplc:110976148"/>
<dbReference type="GO" id="GO:0007160">
    <property type="term" value="P:cell-matrix adhesion"/>
    <property type="evidence" value="ECO:0007669"/>
    <property type="project" value="InterPro"/>
</dbReference>
<dbReference type="Proteomes" id="UP000694845">
    <property type="component" value="Unplaced"/>
</dbReference>
<dbReference type="OMA" id="FVENCIP"/>